<feature type="transmembrane region" description="Helical" evidence="1">
    <location>
        <begin position="27"/>
        <end position="49"/>
    </location>
</feature>
<reference evidence="2 3" key="1">
    <citation type="journal article" date="2015" name="Genome Announc.">
        <title>Virulence Factor Genes Detected in the Complete Genome Sequence of Corynebacterium uterequi DSM 45634, Isolated from the Uterus of a Maiden Mare.</title>
        <authorList>
            <person name="Ruckert C."/>
            <person name="Kriete M."/>
            <person name="Jaenicke S."/>
            <person name="Winkler A."/>
            <person name="Tauch A."/>
        </authorList>
    </citation>
    <scope>NUCLEOTIDE SEQUENCE [LARGE SCALE GENOMIC DNA]</scope>
    <source>
        <strain evidence="2 3">DSM 45634</strain>
    </source>
</reference>
<sequence length="206" mass="22061">MVADMTTVLERSHGLTYRLTPRRSGGYLLFGIVALMLILVVPIIVKAVLPGAPQPRPVVISGAGVEWESAQLRLDGEPLECVTSELSMINFGFDCGAASVDSMVLTGVKDIQKSAKRAMRAGGGGMIDLSDARTVEHDGSVLIVAEDATLAGFVYPVPDVGPDAYSYAQVELHFTDEELEPWLESVWQALDGTDLPALFRSAINEA</sequence>
<keyword evidence="1" id="KW-0812">Transmembrane</keyword>
<keyword evidence="1" id="KW-0472">Membrane</keyword>
<evidence type="ECO:0008006" key="4">
    <source>
        <dbReference type="Google" id="ProtNLM"/>
    </source>
</evidence>
<accession>A0A0G3HG79</accession>
<protein>
    <recommendedName>
        <fullName evidence="4">Transmembrane protein</fullName>
    </recommendedName>
</protein>
<dbReference type="STRING" id="1072256.CUTER_00415"/>
<evidence type="ECO:0000256" key="1">
    <source>
        <dbReference type="SAM" id="Phobius"/>
    </source>
</evidence>
<dbReference type="KEGG" id="cut:CUTER_00415"/>
<reference evidence="3" key="2">
    <citation type="submission" date="2015-05" db="EMBL/GenBank/DDBJ databases">
        <title>Complete genome sequence of Corynebacterium uterequi DSM 45634, isolated from the uterus of a maiden mare.</title>
        <authorList>
            <person name="Ruckert C."/>
            <person name="Albersmeier A."/>
            <person name="Winkler A."/>
            <person name="Tauch A."/>
        </authorList>
    </citation>
    <scope>NUCLEOTIDE SEQUENCE [LARGE SCALE GENOMIC DNA]</scope>
    <source>
        <strain evidence="3">DSM 45634</strain>
    </source>
</reference>
<organism evidence="2 3">
    <name type="scientific">Corynebacterium uterequi</name>
    <dbReference type="NCBI Taxonomy" id="1072256"/>
    <lineage>
        <taxon>Bacteria</taxon>
        <taxon>Bacillati</taxon>
        <taxon>Actinomycetota</taxon>
        <taxon>Actinomycetes</taxon>
        <taxon>Mycobacteriales</taxon>
        <taxon>Corynebacteriaceae</taxon>
        <taxon>Corynebacterium</taxon>
    </lineage>
</organism>
<dbReference type="PATRIC" id="fig|1072256.5.peg.80"/>
<proteinExistence type="predicted"/>
<evidence type="ECO:0000313" key="2">
    <source>
        <dbReference type="EMBL" id="AKK10112.1"/>
    </source>
</evidence>
<name>A0A0G3HG79_9CORY</name>
<gene>
    <name evidence="2" type="ORF">CUTER_00415</name>
</gene>
<dbReference type="AlphaFoldDB" id="A0A0G3HG79"/>
<keyword evidence="1" id="KW-1133">Transmembrane helix</keyword>
<evidence type="ECO:0000313" key="3">
    <source>
        <dbReference type="Proteomes" id="UP000035548"/>
    </source>
</evidence>
<dbReference type="Proteomes" id="UP000035548">
    <property type="component" value="Chromosome"/>
</dbReference>
<dbReference type="EMBL" id="CP011546">
    <property type="protein sequence ID" value="AKK10112.1"/>
    <property type="molecule type" value="Genomic_DNA"/>
</dbReference>
<keyword evidence="3" id="KW-1185">Reference proteome</keyword>